<proteinExistence type="predicted"/>
<feature type="compositionally biased region" description="Polar residues" evidence="1">
    <location>
        <begin position="45"/>
        <end position="70"/>
    </location>
</feature>
<reference evidence="2 3" key="1">
    <citation type="submission" date="2015-09" db="EMBL/GenBank/DDBJ databases">
        <title>Sorangium comparison.</title>
        <authorList>
            <person name="Zaburannyi N."/>
            <person name="Bunk B."/>
            <person name="Overmann J."/>
            <person name="Mueller R."/>
        </authorList>
    </citation>
    <scope>NUCLEOTIDE SEQUENCE [LARGE SCALE GENOMIC DNA]</scope>
    <source>
        <strain evidence="2 3">So ce26</strain>
    </source>
</reference>
<evidence type="ECO:0000256" key="1">
    <source>
        <dbReference type="SAM" id="MobiDB-lite"/>
    </source>
</evidence>
<dbReference type="AlphaFoldDB" id="A0A2L0EVP0"/>
<sequence>MEPCCTRLAAILVVPLVTTACIGAELDAEPEALLEEAESALESDNGNLPNALTPNALTPNALTPNALTPNALTPNALTPNALTAIKDPGPNGTLSRELLRYTVGCALRPDQTFSFSWTDSSGVVRSEVYRGELGYASWWKSTPLGNNTYVQSQITACLAARMNRYGVSVRISLRNNEMTSTSTERTTFPVREGAFWGNVFSTTQAPFLRACYSPSGVARARQLQRDCAAGQLSVNPTTGATTVQQCGSMVIVGSCDTLCTNTDAEAGYYRGCLENPSVSPWVRTDIVMTSFLPPAP</sequence>
<dbReference type="OrthoDB" id="5503808at2"/>
<gene>
    <name evidence="2" type="ORF">SOCE26_047830</name>
</gene>
<dbReference type="Proteomes" id="UP000238348">
    <property type="component" value="Chromosome"/>
</dbReference>
<accession>A0A2L0EVP0</accession>
<dbReference type="RefSeq" id="WP_159397203.1">
    <property type="nucleotide sequence ID" value="NZ_CP012673.1"/>
</dbReference>
<name>A0A2L0EVP0_SORCE</name>
<dbReference type="EMBL" id="CP012673">
    <property type="protein sequence ID" value="AUX43335.1"/>
    <property type="molecule type" value="Genomic_DNA"/>
</dbReference>
<evidence type="ECO:0000313" key="2">
    <source>
        <dbReference type="EMBL" id="AUX43335.1"/>
    </source>
</evidence>
<dbReference type="PROSITE" id="PS51257">
    <property type="entry name" value="PROKAR_LIPOPROTEIN"/>
    <property type="match status" value="1"/>
</dbReference>
<protein>
    <submittedName>
        <fullName evidence="2">Uncharacterized protein</fullName>
    </submittedName>
</protein>
<organism evidence="2 3">
    <name type="scientific">Sorangium cellulosum</name>
    <name type="common">Polyangium cellulosum</name>
    <dbReference type="NCBI Taxonomy" id="56"/>
    <lineage>
        <taxon>Bacteria</taxon>
        <taxon>Pseudomonadati</taxon>
        <taxon>Myxococcota</taxon>
        <taxon>Polyangia</taxon>
        <taxon>Polyangiales</taxon>
        <taxon>Polyangiaceae</taxon>
        <taxon>Sorangium</taxon>
    </lineage>
</organism>
<evidence type="ECO:0000313" key="3">
    <source>
        <dbReference type="Proteomes" id="UP000238348"/>
    </source>
</evidence>
<feature type="region of interest" description="Disordered" evidence="1">
    <location>
        <begin position="38"/>
        <end position="70"/>
    </location>
</feature>